<dbReference type="AlphaFoldDB" id="A0A1X7MWI8"/>
<organism evidence="2 3">
    <name type="scientific">Rathayibacter oskolensis</name>
    <dbReference type="NCBI Taxonomy" id="1891671"/>
    <lineage>
        <taxon>Bacteria</taxon>
        <taxon>Bacillati</taxon>
        <taxon>Actinomycetota</taxon>
        <taxon>Actinomycetes</taxon>
        <taxon>Micrococcales</taxon>
        <taxon>Microbacteriaceae</taxon>
        <taxon>Rathayibacter</taxon>
    </lineage>
</organism>
<feature type="region of interest" description="Disordered" evidence="1">
    <location>
        <begin position="1"/>
        <end position="66"/>
    </location>
</feature>
<evidence type="ECO:0008006" key="4">
    <source>
        <dbReference type="Google" id="ProtNLM"/>
    </source>
</evidence>
<sequence>MSDQTADDRRDQLTSAPKATEADAAPRIDVSTTDAGDTHIEIRDDAAVRPGRIDDDEDQDESGSDV</sequence>
<evidence type="ECO:0000313" key="3">
    <source>
        <dbReference type="Proteomes" id="UP000193711"/>
    </source>
</evidence>
<proteinExistence type="predicted"/>
<evidence type="ECO:0000313" key="2">
    <source>
        <dbReference type="EMBL" id="SMH28552.1"/>
    </source>
</evidence>
<evidence type="ECO:0000256" key="1">
    <source>
        <dbReference type="SAM" id="MobiDB-lite"/>
    </source>
</evidence>
<feature type="compositionally biased region" description="Acidic residues" evidence="1">
    <location>
        <begin position="54"/>
        <end position="66"/>
    </location>
</feature>
<protein>
    <recommendedName>
        <fullName evidence="4">Multidrug transporter</fullName>
    </recommendedName>
</protein>
<keyword evidence="3" id="KW-1185">Reference proteome</keyword>
<name>A0A1X7MWI8_9MICO</name>
<dbReference type="EMBL" id="FXBM01000001">
    <property type="protein sequence ID" value="SMH28552.1"/>
    <property type="molecule type" value="Genomic_DNA"/>
</dbReference>
<feature type="compositionally biased region" description="Basic and acidic residues" evidence="1">
    <location>
        <begin position="36"/>
        <end position="53"/>
    </location>
</feature>
<gene>
    <name evidence="2" type="ORF">SAMN06295885_0198</name>
</gene>
<dbReference type="RefSeq" id="WP_085474755.1">
    <property type="nucleotide sequence ID" value="NZ_FXBM01000001.1"/>
</dbReference>
<dbReference type="OrthoDB" id="5120364at2"/>
<reference evidence="3" key="1">
    <citation type="submission" date="2017-04" db="EMBL/GenBank/DDBJ databases">
        <authorList>
            <person name="Varghese N."/>
            <person name="Submissions S."/>
        </authorList>
    </citation>
    <scope>NUCLEOTIDE SEQUENCE [LARGE SCALE GENOMIC DNA]</scope>
    <source>
        <strain evidence="3">VKM Ac-2121</strain>
    </source>
</reference>
<dbReference type="Proteomes" id="UP000193711">
    <property type="component" value="Unassembled WGS sequence"/>
</dbReference>
<dbReference type="STRING" id="1891671.SAMN06295885_0198"/>
<accession>A0A1X7MWI8</accession>
<feature type="compositionally biased region" description="Basic and acidic residues" evidence="1">
    <location>
        <begin position="1"/>
        <end position="12"/>
    </location>
</feature>